<accession>A0A2S2CZJ5</accession>
<dbReference type="EMBL" id="CP029358">
    <property type="protein sequence ID" value="AWK89919.1"/>
    <property type="molecule type" value="Genomic_DNA"/>
</dbReference>
<evidence type="ECO:0000313" key="2">
    <source>
        <dbReference type="Proteomes" id="UP000245629"/>
    </source>
</evidence>
<dbReference type="KEGG" id="azz:DEW08_28310"/>
<geneLocation type="plasmid" evidence="1 2">
    <name>unnamed3</name>
</geneLocation>
<keyword evidence="2" id="KW-1185">Reference proteome</keyword>
<keyword evidence="1" id="KW-0614">Plasmid</keyword>
<evidence type="ECO:0000313" key="1">
    <source>
        <dbReference type="EMBL" id="AWK89919.1"/>
    </source>
</evidence>
<dbReference type="Proteomes" id="UP000245629">
    <property type="component" value="Plasmid unnamed3"/>
</dbReference>
<name>A0A2S2CZJ5_9PROT</name>
<organism evidence="1 2">
    <name type="scientific">Azospirillum thermophilum</name>
    <dbReference type="NCBI Taxonomy" id="2202148"/>
    <lineage>
        <taxon>Bacteria</taxon>
        <taxon>Pseudomonadati</taxon>
        <taxon>Pseudomonadota</taxon>
        <taxon>Alphaproteobacteria</taxon>
        <taxon>Rhodospirillales</taxon>
        <taxon>Azospirillaceae</taxon>
        <taxon>Azospirillum</taxon>
    </lineage>
</organism>
<dbReference type="AlphaFoldDB" id="A0A2S2CZJ5"/>
<reference evidence="2" key="1">
    <citation type="submission" date="2018-05" db="EMBL/GenBank/DDBJ databases">
        <title>Azospirillum thermophila sp. nov., a novel isolated from hot spring.</title>
        <authorList>
            <person name="Zhao Z."/>
        </authorList>
    </citation>
    <scope>NUCLEOTIDE SEQUENCE [LARGE SCALE GENOMIC DNA]</scope>
    <source>
        <strain evidence="2">CFH 70021</strain>
        <plasmid evidence="2">unnamed3</plasmid>
    </source>
</reference>
<gene>
    <name evidence="1" type="ORF">DEW08_28310</name>
</gene>
<sequence length="184" mass="20894">MLTELTKQFYKALHLVVRQIQDFARESGKSTDISLDRLSVSNPELASAFREAASDLRFLMLRRGFRTEDVRTKGVAEGKVAGMIAFRLLRHRIIHIGHTNPTVTDRYFGRLQELVVLRLVSESILGIDLDKSPFTHPGPGGATKPWLLHELLYLIARRHFNQETLALIFDTAVQLHKATSYSRA</sequence>
<protein>
    <submittedName>
        <fullName evidence="1">Uncharacterized protein</fullName>
    </submittedName>
</protein>
<proteinExistence type="predicted"/>